<proteinExistence type="predicted"/>
<sequence length="378" mass="41951">MLLGGGFKADRLRVNLRLVMNRLKLLEKKKTELAQKARKEIADYLSSGKDERARIRVEHIIREDYLVEAMEILELYCDLLLTRFGLIQSMKELDPGLQEAVSTLIWAAPRLQSEVSELKTVSDQLCAKYSKEYGKLCRTNQIGTVNDRLMHKLSVEAPPKILVERYLIEIAKNYNVPYEPDAMVRPEVCPGEEADLIDVDNDKKFRGGGGGGGGGFSAPPAAAMPMAMPMPMPMPMPTAFNYPPPNGTVRVFLTLHLSRLKLLSDLYLTVVFLQDQFNHPVGTYNSFQHPMGGGQPPQLPTSPPTYESIDDITPKPSVPSQAIGPGPSSQPYDNNSLPELPSVPDTLPTSSFGGNTTTSDDIDFDDLTRRFEDLKKKT</sequence>
<dbReference type="Proteomes" id="UP000831701">
    <property type="component" value="Chromosome 1"/>
</dbReference>
<dbReference type="EMBL" id="CM041531">
    <property type="protein sequence ID" value="KAI3377583.1"/>
    <property type="molecule type" value="Genomic_DNA"/>
</dbReference>
<keyword evidence="2" id="KW-1185">Reference proteome</keyword>
<organism evidence="1 2">
    <name type="scientific">Scortum barcoo</name>
    <name type="common">barcoo grunter</name>
    <dbReference type="NCBI Taxonomy" id="214431"/>
    <lineage>
        <taxon>Eukaryota</taxon>
        <taxon>Metazoa</taxon>
        <taxon>Chordata</taxon>
        <taxon>Craniata</taxon>
        <taxon>Vertebrata</taxon>
        <taxon>Euteleostomi</taxon>
        <taxon>Actinopterygii</taxon>
        <taxon>Neopterygii</taxon>
        <taxon>Teleostei</taxon>
        <taxon>Neoteleostei</taxon>
        <taxon>Acanthomorphata</taxon>
        <taxon>Eupercaria</taxon>
        <taxon>Centrarchiformes</taxon>
        <taxon>Terapontoidei</taxon>
        <taxon>Terapontidae</taxon>
        <taxon>Scortum</taxon>
    </lineage>
</organism>
<accession>A0ACB8XBS0</accession>
<evidence type="ECO:0000313" key="2">
    <source>
        <dbReference type="Proteomes" id="UP000831701"/>
    </source>
</evidence>
<reference evidence="1" key="1">
    <citation type="submission" date="2022-04" db="EMBL/GenBank/DDBJ databases">
        <title>Jade perch genome.</title>
        <authorList>
            <person name="Chao B."/>
        </authorList>
    </citation>
    <scope>NUCLEOTIDE SEQUENCE</scope>
    <source>
        <strain evidence="1">CB-2022</strain>
    </source>
</reference>
<protein>
    <submittedName>
        <fullName evidence="1">Uncharacterized protein</fullName>
    </submittedName>
</protein>
<evidence type="ECO:0000313" key="1">
    <source>
        <dbReference type="EMBL" id="KAI3377583.1"/>
    </source>
</evidence>
<gene>
    <name evidence="1" type="ORF">L3Q82_008748</name>
</gene>
<name>A0ACB8XBS0_9TELE</name>
<comment type="caution">
    <text evidence="1">The sequence shown here is derived from an EMBL/GenBank/DDBJ whole genome shotgun (WGS) entry which is preliminary data.</text>
</comment>